<dbReference type="VEuPathDB" id="FungiDB:P168DRAFT_288994"/>
<gene>
    <name evidence="7" type="ORF">P168DRAFT_288994</name>
</gene>
<dbReference type="SUPFAM" id="SSF57850">
    <property type="entry name" value="RING/U-box"/>
    <property type="match status" value="1"/>
</dbReference>
<dbReference type="GO" id="GO:0061630">
    <property type="term" value="F:ubiquitin protein ligase activity"/>
    <property type="evidence" value="ECO:0007669"/>
    <property type="project" value="TreeGrafter"/>
</dbReference>
<feature type="region of interest" description="Disordered" evidence="5">
    <location>
        <begin position="105"/>
        <end position="131"/>
    </location>
</feature>
<dbReference type="Pfam" id="PF13639">
    <property type="entry name" value="zf-RING_2"/>
    <property type="match status" value="1"/>
</dbReference>
<evidence type="ECO:0000256" key="5">
    <source>
        <dbReference type="SAM" id="MobiDB-lite"/>
    </source>
</evidence>
<name>A0A2I1D6M1_ASPC2</name>
<dbReference type="CDD" id="cd16448">
    <property type="entry name" value="RING-H2"/>
    <property type="match status" value="1"/>
</dbReference>
<evidence type="ECO:0000313" key="7">
    <source>
        <dbReference type="EMBL" id="PKY05531.1"/>
    </source>
</evidence>
<evidence type="ECO:0000256" key="2">
    <source>
        <dbReference type="ARBA" id="ARBA00022771"/>
    </source>
</evidence>
<dbReference type="OrthoDB" id="8062037at2759"/>
<dbReference type="GO" id="GO:0016567">
    <property type="term" value="P:protein ubiquitination"/>
    <property type="evidence" value="ECO:0007669"/>
    <property type="project" value="TreeGrafter"/>
</dbReference>
<evidence type="ECO:0000259" key="6">
    <source>
        <dbReference type="PROSITE" id="PS50089"/>
    </source>
</evidence>
<dbReference type="PANTHER" id="PTHR45969">
    <property type="entry name" value="RING ZINC FINGER PROTEIN-RELATED"/>
    <property type="match status" value="1"/>
</dbReference>
<protein>
    <recommendedName>
        <fullName evidence="6">RING-type domain-containing protein</fullName>
    </recommendedName>
</protein>
<dbReference type="Gene3D" id="3.30.40.10">
    <property type="entry name" value="Zinc/RING finger domain, C3HC4 (zinc finger)"/>
    <property type="match status" value="1"/>
</dbReference>
<dbReference type="RefSeq" id="XP_024694125.1">
    <property type="nucleotide sequence ID" value="XM_024836906.1"/>
</dbReference>
<feature type="non-terminal residue" evidence="7">
    <location>
        <position position="131"/>
    </location>
</feature>
<dbReference type="GO" id="GO:0008270">
    <property type="term" value="F:zinc ion binding"/>
    <property type="evidence" value="ECO:0007669"/>
    <property type="project" value="UniProtKB-KW"/>
</dbReference>
<dbReference type="PROSITE" id="PS50089">
    <property type="entry name" value="ZF_RING_2"/>
    <property type="match status" value="1"/>
</dbReference>
<keyword evidence="3" id="KW-0862">Zinc</keyword>
<dbReference type="EMBL" id="MSFM01000004">
    <property type="protein sequence ID" value="PKY05531.1"/>
    <property type="molecule type" value="Genomic_DNA"/>
</dbReference>
<comment type="caution">
    <text evidence="7">The sequence shown here is derived from an EMBL/GenBank/DDBJ whole genome shotgun (WGS) entry which is preliminary data.</text>
</comment>
<dbReference type="AlphaFoldDB" id="A0A2I1D6M1"/>
<dbReference type="GeneID" id="36544430"/>
<accession>A0A2I1D6M1</accession>
<keyword evidence="1" id="KW-0479">Metal-binding</keyword>
<dbReference type="Proteomes" id="UP000234254">
    <property type="component" value="Unassembled WGS sequence"/>
</dbReference>
<reference evidence="7" key="1">
    <citation type="submission" date="2016-12" db="EMBL/GenBank/DDBJ databases">
        <title>The genomes of Aspergillus section Nigri reveals drivers in fungal speciation.</title>
        <authorList>
            <consortium name="DOE Joint Genome Institute"/>
            <person name="Vesth T.C."/>
            <person name="Nybo J."/>
            <person name="Theobald S."/>
            <person name="Brandl J."/>
            <person name="Frisvad J.C."/>
            <person name="Nielsen K.F."/>
            <person name="Lyhne E.K."/>
            <person name="Kogle M.E."/>
            <person name="Kuo A."/>
            <person name="Riley R."/>
            <person name="Clum A."/>
            <person name="Nolan M."/>
            <person name="Lipzen A."/>
            <person name="Salamov A."/>
            <person name="Henrissat B."/>
            <person name="Wiebenga A."/>
            <person name="De vries R.P."/>
            <person name="Grigoriev I.V."/>
            <person name="Mortensen U.H."/>
            <person name="Andersen M.R."/>
            <person name="Baker S.E."/>
        </authorList>
    </citation>
    <scope>NUCLEOTIDE SEQUENCE</scope>
    <source>
        <strain evidence="7">IBT 28561</strain>
    </source>
</reference>
<evidence type="ECO:0000313" key="8">
    <source>
        <dbReference type="Proteomes" id="UP000234254"/>
    </source>
</evidence>
<sequence>MDGKSTLRKLPCAHVFHQPCIDRWLCTRDASCPLCRREFYQFRRPQIAVFDRVRPRDSDYDYGVEDFYERERRVQMERQEDLREARAIFVKWWKRKFLGVFGVVRGSPDDSSSSDSSSSSLSSSASSFREG</sequence>
<dbReference type="InterPro" id="IPR001841">
    <property type="entry name" value="Znf_RING"/>
</dbReference>
<keyword evidence="2 4" id="KW-0863">Zinc-finger</keyword>
<organism evidence="7 8">
    <name type="scientific">Aspergillus campestris (strain IBT 28561)</name>
    <dbReference type="NCBI Taxonomy" id="1392248"/>
    <lineage>
        <taxon>Eukaryota</taxon>
        <taxon>Fungi</taxon>
        <taxon>Dikarya</taxon>
        <taxon>Ascomycota</taxon>
        <taxon>Pezizomycotina</taxon>
        <taxon>Eurotiomycetes</taxon>
        <taxon>Eurotiomycetidae</taxon>
        <taxon>Eurotiales</taxon>
        <taxon>Aspergillaceae</taxon>
        <taxon>Aspergillus</taxon>
        <taxon>Aspergillus subgen. Circumdati</taxon>
    </lineage>
</organism>
<evidence type="ECO:0000256" key="1">
    <source>
        <dbReference type="ARBA" id="ARBA00022723"/>
    </source>
</evidence>
<dbReference type="PANTHER" id="PTHR45969:SF69">
    <property type="entry name" value="FINGER DOMAIN PROTEIN, PUTATIVE (AFU_ORTHOLOGUE AFUA_3G12190)-RELATED"/>
    <property type="match status" value="1"/>
</dbReference>
<dbReference type="InterPro" id="IPR013083">
    <property type="entry name" value="Znf_RING/FYVE/PHD"/>
</dbReference>
<evidence type="ECO:0000256" key="3">
    <source>
        <dbReference type="ARBA" id="ARBA00022833"/>
    </source>
</evidence>
<feature type="domain" description="RING-type" evidence="6">
    <location>
        <begin position="10"/>
        <end position="36"/>
    </location>
</feature>
<feature type="compositionally biased region" description="Low complexity" evidence="5">
    <location>
        <begin position="109"/>
        <end position="131"/>
    </location>
</feature>
<proteinExistence type="predicted"/>
<evidence type="ECO:0000256" key="4">
    <source>
        <dbReference type="PROSITE-ProRule" id="PRU00175"/>
    </source>
</evidence>
<keyword evidence="8" id="KW-1185">Reference proteome</keyword>